<evidence type="ECO:0000313" key="1">
    <source>
        <dbReference type="EMBL" id="CAD8895880.1"/>
    </source>
</evidence>
<protein>
    <recommendedName>
        <fullName evidence="2">BspA family leucine-rich repeat surface protein</fullName>
    </recommendedName>
</protein>
<name>A0A7S1FWX5_9STRA</name>
<organism evidence="1">
    <name type="scientific">Corethron hystrix</name>
    <dbReference type="NCBI Taxonomy" id="216773"/>
    <lineage>
        <taxon>Eukaryota</taxon>
        <taxon>Sar</taxon>
        <taxon>Stramenopiles</taxon>
        <taxon>Ochrophyta</taxon>
        <taxon>Bacillariophyta</taxon>
        <taxon>Coscinodiscophyceae</taxon>
        <taxon>Corethrophycidae</taxon>
        <taxon>Corethrales</taxon>
        <taxon>Corethraceae</taxon>
        <taxon>Corethron</taxon>
    </lineage>
</organism>
<reference evidence="1" key="1">
    <citation type="submission" date="2021-01" db="EMBL/GenBank/DDBJ databases">
        <authorList>
            <person name="Corre E."/>
            <person name="Pelletier E."/>
            <person name="Niang G."/>
            <person name="Scheremetjew M."/>
            <person name="Finn R."/>
            <person name="Kale V."/>
            <person name="Holt S."/>
            <person name="Cochrane G."/>
            <person name="Meng A."/>
            <person name="Brown T."/>
            <person name="Cohen L."/>
        </authorList>
    </citation>
    <scope>NUCLEOTIDE SEQUENCE</scope>
    <source>
        <strain evidence="1">308</strain>
    </source>
</reference>
<dbReference type="Pfam" id="PF03382">
    <property type="entry name" value="DUF285"/>
    <property type="match status" value="1"/>
</dbReference>
<dbReference type="EMBL" id="HBFR01031850">
    <property type="protein sequence ID" value="CAD8895880.1"/>
    <property type="molecule type" value="Transcribed_RNA"/>
</dbReference>
<dbReference type="InterPro" id="IPR005046">
    <property type="entry name" value="DUF285"/>
</dbReference>
<sequence>MLDTSCFKTDELKTARDEWFDDQEDAEDEYGPIGEWKFCDGTSFSKLFEERDRFNEDISGWDVGGVTSMSDMFDKADLFNQDLSGWNVKNVLNMHRMFSDASFNQNLSEWDVS</sequence>
<dbReference type="AlphaFoldDB" id="A0A7S1FWX5"/>
<evidence type="ECO:0008006" key="2">
    <source>
        <dbReference type="Google" id="ProtNLM"/>
    </source>
</evidence>
<accession>A0A7S1FWX5</accession>
<proteinExistence type="predicted"/>
<gene>
    <name evidence="1" type="ORF">CHYS00102_LOCUS23094</name>
</gene>